<keyword evidence="2" id="KW-1185">Reference proteome</keyword>
<organism evidence="1 2">
    <name type="scientific">Duganella levis</name>
    <dbReference type="NCBI Taxonomy" id="2692169"/>
    <lineage>
        <taxon>Bacteria</taxon>
        <taxon>Pseudomonadati</taxon>
        <taxon>Pseudomonadota</taxon>
        <taxon>Betaproteobacteria</taxon>
        <taxon>Burkholderiales</taxon>
        <taxon>Oxalobacteraceae</taxon>
        <taxon>Telluria group</taxon>
        <taxon>Duganella</taxon>
    </lineage>
</organism>
<dbReference type="RefSeq" id="WP_161058283.1">
    <property type="nucleotide sequence ID" value="NZ_WWCT01000050.1"/>
</dbReference>
<evidence type="ECO:0008006" key="3">
    <source>
        <dbReference type="Google" id="ProtNLM"/>
    </source>
</evidence>
<sequence>MFKVTFVKYIFDSDHDDAKARFAVLSREEVLPFVPQVGIDIMWPLEKTQEIVECAWRTEHEDFRCRVEDFYVVNFSLDAPDFDEYLDDSPERGWAVSSIYPAQ</sequence>
<comment type="caution">
    <text evidence="1">The sequence shown here is derived from an EMBL/GenBank/DDBJ whole genome shotgun (WGS) entry which is preliminary data.</text>
</comment>
<dbReference type="EMBL" id="WWCT01000050">
    <property type="protein sequence ID" value="MYN30636.1"/>
    <property type="molecule type" value="Genomic_DNA"/>
</dbReference>
<gene>
    <name evidence="1" type="ORF">GTP69_29965</name>
</gene>
<accession>A0ABW9W9E2</accession>
<evidence type="ECO:0000313" key="1">
    <source>
        <dbReference type="EMBL" id="MYN30636.1"/>
    </source>
</evidence>
<reference evidence="1 2" key="1">
    <citation type="submission" date="2019-12" db="EMBL/GenBank/DDBJ databases">
        <title>Novel species isolated from a subtropical stream in China.</title>
        <authorList>
            <person name="Lu H."/>
        </authorList>
    </citation>
    <scope>NUCLEOTIDE SEQUENCE [LARGE SCALE GENOMIC DNA]</scope>
    <source>
        <strain evidence="1 2">CY42W</strain>
    </source>
</reference>
<protein>
    <recommendedName>
        <fullName evidence="3">DUF4288 domain-containing protein</fullName>
    </recommendedName>
</protein>
<proteinExistence type="predicted"/>
<name>A0ABW9W9E2_9BURK</name>
<dbReference type="Proteomes" id="UP000642144">
    <property type="component" value="Unassembled WGS sequence"/>
</dbReference>
<evidence type="ECO:0000313" key="2">
    <source>
        <dbReference type="Proteomes" id="UP000642144"/>
    </source>
</evidence>